<feature type="binding site" evidence="2">
    <location>
        <position position="487"/>
    </location>
    <ligand>
        <name>ATP</name>
        <dbReference type="ChEBI" id="CHEBI:30616"/>
    </ligand>
</feature>
<keyword evidence="1" id="KW-0675">Receptor</keyword>
<accession>A0AAD5DLX5</accession>
<feature type="compositionally biased region" description="Low complexity" evidence="3">
    <location>
        <begin position="1153"/>
        <end position="1185"/>
    </location>
</feature>
<dbReference type="Gene3D" id="3.30.450.40">
    <property type="match status" value="1"/>
</dbReference>
<keyword evidence="2" id="KW-0067">ATP-binding</keyword>
<evidence type="ECO:0000313" key="6">
    <source>
        <dbReference type="Proteomes" id="UP001205105"/>
    </source>
</evidence>
<feature type="region of interest" description="Disordered" evidence="3">
    <location>
        <begin position="1268"/>
        <end position="1315"/>
    </location>
</feature>
<dbReference type="InterPro" id="IPR017441">
    <property type="entry name" value="Protein_kinase_ATP_BS"/>
</dbReference>
<evidence type="ECO:0000256" key="3">
    <source>
        <dbReference type="SAM" id="MobiDB-lite"/>
    </source>
</evidence>
<evidence type="ECO:0000256" key="2">
    <source>
        <dbReference type="PROSITE-ProRule" id="PRU10141"/>
    </source>
</evidence>
<keyword evidence="2" id="KW-0547">Nucleotide-binding</keyword>
<feature type="compositionally biased region" description="Low complexity" evidence="3">
    <location>
        <begin position="893"/>
        <end position="932"/>
    </location>
</feature>
<evidence type="ECO:0000256" key="1">
    <source>
        <dbReference type="ARBA" id="ARBA00023170"/>
    </source>
</evidence>
<feature type="region of interest" description="Disordered" evidence="3">
    <location>
        <begin position="1"/>
        <end position="35"/>
    </location>
</feature>
<name>A0AAD5DLX5_9CHLO</name>
<dbReference type="InterPro" id="IPR011009">
    <property type="entry name" value="Kinase-like_dom_sf"/>
</dbReference>
<dbReference type="PANTHER" id="PTHR44329:SF214">
    <property type="entry name" value="PROTEIN KINASE DOMAIN-CONTAINING PROTEIN"/>
    <property type="match status" value="1"/>
</dbReference>
<dbReference type="Pfam" id="PF07714">
    <property type="entry name" value="PK_Tyr_Ser-Thr"/>
    <property type="match status" value="1"/>
</dbReference>
<organism evidence="5 6">
    <name type="scientific">Chlorella ohadii</name>
    <dbReference type="NCBI Taxonomy" id="2649997"/>
    <lineage>
        <taxon>Eukaryota</taxon>
        <taxon>Viridiplantae</taxon>
        <taxon>Chlorophyta</taxon>
        <taxon>core chlorophytes</taxon>
        <taxon>Trebouxiophyceae</taxon>
        <taxon>Chlorellales</taxon>
        <taxon>Chlorellaceae</taxon>
        <taxon>Chlorella clade</taxon>
        <taxon>Chlorella</taxon>
    </lineage>
</organism>
<dbReference type="Pfam" id="PF01590">
    <property type="entry name" value="GAF"/>
    <property type="match status" value="1"/>
</dbReference>
<protein>
    <recommendedName>
        <fullName evidence="4">Protein kinase domain-containing protein</fullName>
    </recommendedName>
</protein>
<dbReference type="SUPFAM" id="SSF56112">
    <property type="entry name" value="Protein kinase-like (PK-like)"/>
    <property type="match status" value="1"/>
</dbReference>
<comment type="caution">
    <text evidence="5">The sequence shown here is derived from an EMBL/GenBank/DDBJ whole genome shotgun (WGS) entry which is preliminary data.</text>
</comment>
<evidence type="ECO:0000313" key="5">
    <source>
        <dbReference type="EMBL" id="KAI7838703.1"/>
    </source>
</evidence>
<dbReference type="Proteomes" id="UP001205105">
    <property type="component" value="Unassembled WGS sequence"/>
</dbReference>
<dbReference type="PANTHER" id="PTHR44329">
    <property type="entry name" value="SERINE/THREONINE-PROTEIN KINASE TNNI3K-RELATED"/>
    <property type="match status" value="1"/>
</dbReference>
<dbReference type="PROSITE" id="PS00109">
    <property type="entry name" value="PROTEIN_KINASE_TYR"/>
    <property type="match status" value="1"/>
</dbReference>
<sequence>MGCAQSVHDVEAAAAARDPSASSSRKTSQPLKKAPAPAFGDEFYEKALAAVYANKALPPGGPPSAELEGRRIQALHALHALEPSELDARLNTIVELMQSTFQVDYAALSLIDVDYQIFKVKAGWPIDATDRQTAFGSWALASEHAKMLVVEDTLADARFRGNPLVTSPRTALRFYAGAPLMSSDGSGAYGMLLIGDRAPRHFAAEQLAILSNFAELCARKLECAAPGRLTELRARAAAARTGAAPKLDRELSAFNDAVLMVDCETDAWLLRWGNTQFEELAGVAVAGSMGKDIWTLFRMAGADPEEALIEANAAIFCQKPFSLAVTRPGDPERLRLQLRPASLGLRNSGIPQVGIPAHVASLASEGGMCEQLAADSQHIWFATLSKEAPPAAVAAAPPAGTPVPRDELPELAPTSPRAASPGALKSCLSFSRGCGSPRLVRSLSFTVDDKLSWQQVFKDAKLGPLLGSGSYGRVYRGQWRGTEVAIKVMDYYAPADGSAFQLTAEKHSALLEALVGRNFAHHPNLVQASAGLGAALLAVDSDDAILKGRFRNSLAPDSGPNLLFILLTAQEIAGGMTLLHDSGIIHGDLSANNVLLNAAANRRRFTAAVSDFGLARMCADHSGKHTETVGTVTHQPPELLREGLLTSAADVWAFGVLLWSMYTGEQPFSGEHSVAIIAKVSSSQACPLELPLDAPADFRALFERCTSYDLDARPTFHEILDTLAPMLEAAEAAAPPALSRSRLAQLQAASPRVQDSPIPSRAGSLPLPLPEVVVEEGRATADAGLVVPAQLPAAAGRPPSTPPGHWRRQHGAVERRGALLKCGARPDSPYEPLERAVQVINRVIAVGEKAKWGSGEAGGPGSSSAGGSEGNPAQERWVQFAAVFNSSLAVDQPAPGALPSASQQQQQQAVHSSANSEEQQQGSSGNGSNSSNGGSGSSGSSGTSGGSGPSGRLLRDYLALPIEQYSLLDPKWISREEGGMFRFSLPLQDLVNVELQPEIYFSVLTEPQEARRLRRWAAAARGRTWPAPEGVAGSTAAAAPATAAVEPMQEASSSSSSNGSSERSGAGPEAAATAAVATVDESSAVPFPGQHVYISHDENDSDEYDEADSLLAAAELAPADLGDAALAPPSSSNGSSGSSDNSHGSSGGGSGDGSSSSSVLPSQQAAADAAGMQRGQAAGQPGPRAVLHCRTRVTMAVRVPGPLRVVPNALLGYAGSLLLRTILSATLPNFLALLAADYRRWAGIAGTGDSSARQLDAPVGELFSDAAAAVQEGRQRRQHQTAGGEAEQAGELPPGQEEQAAAPGEQGQAQAQHLP</sequence>
<dbReference type="EMBL" id="JADXDR010000119">
    <property type="protein sequence ID" value="KAI7838703.1"/>
    <property type="molecule type" value="Genomic_DNA"/>
</dbReference>
<dbReference type="InterPro" id="IPR008266">
    <property type="entry name" value="Tyr_kinase_AS"/>
</dbReference>
<dbReference type="PROSITE" id="PS50011">
    <property type="entry name" value="PROTEIN_KINASE_DOM"/>
    <property type="match status" value="1"/>
</dbReference>
<dbReference type="InterPro" id="IPR000719">
    <property type="entry name" value="Prot_kinase_dom"/>
</dbReference>
<dbReference type="InterPro" id="IPR018971">
    <property type="entry name" value="DUF1997"/>
</dbReference>
<feature type="compositionally biased region" description="Gly residues" evidence="3">
    <location>
        <begin position="933"/>
        <end position="949"/>
    </location>
</feature>
<keyword evidence="6" id="KW-1185">Reference proteome</keyword>
<feature type="compositionally biased region" description="Low complexity" evidence="3">
    <location>
        <begin position="1123"/>
        <end position="1144"/>
    </location>
</feature>
<feature type="compositionally biased region" description="Low complexity" evidence="3">
    <location>
        <begin position="1293"/>
        <end position="1315"/>
    </location>
</feature>
<feature type="domain" description="Protein kinase" evidence="4">
    <location>
        <begin position="460"/>
        <end position="727"/>
    </location>
</feature>
<dbReference type="SMART" id="SM00065">
    <property type="entry name" value="GAF"/>
    <property type="match status" value="1"/>
</dbReference>
<feature type="compositionally biased region" description="Low complexity" evidence="3">
    <location>
        <begin position="12"/>
        <end position="24"/>
    </location>
</feature>
<evidence type="ECO:0000259" key="4">
    <source>
        <dbReference type="PROSITE" id="PS50011"/>
    </source>
</evidence>
<dbReference type="GO" id="GO:0004674">
    <property type="term" value="F:protein serine/threonine kinase activity"/>
    <property type="evidence" value="ECO:0007669"/>
    <property type="project" value="TreeGrafter"/>
</dbReference>
<dbReference type="Pfam" id="PF09366">
    <property type="entry name" value="DUF1997"/>
    <property type="match status" value="1"/>
</dbReference>
<dbReference type="Gene3D" id="1.10.510.10">
    <property type="entry name" value="Transferase(Phosphotransferase) domain 1"/>
    <property type="match status" value="1"/>
</dbReference>
<feature type="region of interest" description="Disordered" evidence="3">
    <location>
        <begin position="893"/>
        <end position="950"/>
    </location>
</feature>
<dbReference type="GO" id="GO:0005524">
    <property type="term" value="F:ATP binding"/>
    <property type="evidence" value="ECO:0007669"/>
    <property type="project" value="UniProtKB-UniRule"/>
</dbReference>
<feature type="region of interest" description="Disordered" evidence="3">
    <location>
        <begin position="1025"/>
        <end position="1077"/>
    </location>
</feature>
<dbReference type="PROSITE" id="PS00107">
    <property type="entry name" value="PROTEIN_KINASE_ATP"/>
    <property type="match status" value="1"/>
</dbReference>
<dbReference type="SUPFAM" id="SSF55781">
    <property type="entry name" value="GAF domain-like"/>
    <property type="match status" value="1"/>
</dbReference>
<feature type="region of interest" description="Disordered" evidence="3">
    <location>
        <begin position="851"/>
        <end position="872"/>
    </location>
</feature>
<dbReference type="Gene3D" id="3.30.200.20">
    <property type="entry name" value="Phosphorylase Kinase, domain 1"/>
    <property type="match status" value="1"/>
</dbReference>
<reference evidence="5" key="1">
    <citation type="submission" date="2020-11" db="EMBL/GenBank/DDBJ databases">
        <title>Chlorella ohadii genome sequencing and assembly.</title>
        <authorList>
            <person name="Murik O."/>
            <person name="Treves H."/>
            <person name="Kedem I."/>
            <person name="Shotland Y."/>
            <person name="Kaplan A."/>
        </authorList>
    </citation>
    <scope>NUCLEOTIDE SEQUENCE</scope>
    <source>
        <strain evidence="5">1</strain>
    </source>
</reference>
<proteinExistence type="predicted"/>
<dbReference type="InterPro" id="IPR001245">
    <property type="entry name" value="Ser-Thr/Tyr_kinase_cat_dom"/>
</dbReference>
<feature type="region of interest" description="Disordered" evidence="3">
    <location>
        <begin position="393"/>
        <end position="421"/>
    </location>
</feature>
<dbReference type="InterPro" id="IPR029016">
    <property type="entry name" value="GAF-like_dom_sf"/>
</dbReference>
<gene>
    <name evidence="5" type="ORF">COHA_007500</name>
</gene>
<feature type="region of interest" description="Disordered" evidence="3">
    <location>
        <begin position="1123"/>
        <end position="1185"/>
    </location>
</feature>
<dbReference type="InterPro" id="IPR051681">
    <property type="entry name" value="Ser/Thr_Kinases-Pseudokinases"/>
</dbReference>
<dbReference type="InterPro" id="IPR003018">
    <property type="entry name" value="GAF"/>
</dbReference>